<dbReference type="AlphaFoldDB" id="A0A1M5DY57"/>
<dbReference type="Proteomes" id="UP000184108">
    <property type="component" value="Unassembled WGS sequence"/>
</dbReference>
<evidence type="ECO:0000313" key="2">
    <source>
        <dbReference type="Proteomes" id="UP000184108"/>
    </source>
</evidence>
<protein>
    <recommendedName>
        <fullName evidence="3">Peptidase propeptide and YPEB domain-containing protein</fullName>
    </recommendedName>
</protein>
<name>A0A1M5DY57_9FLAO</name>
<evidence type="ECO:0008006" key="3">
    <source>
        <dbReference type="Google" id="ProtNLM"/>
    </source>
</evidence>
<sequence length="115" mass="13496">MSLCFLPLLMVAQHNKNEKCKDKNRGIDQLPCTIAYRYGTDIIPDEDAAIKYIDILINKRELLNPERAKPYQISLIADNKIWRIIVKNYNCRNCNIYININKNTGEVLNFYRSED</sequence>
<evidence type="ECO:0000313" key="1">
    <source>
        <dbReference type="EMBL" id="SHF71846.1"/>
    </source>
</evidence>
<reference evidence="2" key="1">
    <citation type="submission" date="2016-11" db="EMBL/GenBank/DDBJ databases">
        <authorList>
            <person name="Varghese N."/>
            <person name="Submissions S."/>
        </authorList>
    </citation>
    <scope>NUCLEOTIDE SEQUENCE [LARGE SCALE GENOMIC DNA]</scope>
    <source>
        <strain evidence="2">YR203</strain>
    </source>
</reference>
<proteinExistence type="predicted"/>
<accession>A0A1M5DY57</accession>
<organism evidence="1 2">
    <name type="scientific">Chryseobacterium vrystaatense</name>
    <dbReference type="NCBI Taxonomy" id="307480"/>
    <lineage>
        <taxon>Bacteria</taxon>
        <taxon>Pseudomonadati</taxon>
        <taxon>Bacteroidota</taxon>
        <taxon>Flavobacteriia</taxon>
        <taxon>Flavobacteriales</taxon>
        <taxon>Weeksellaceae</taxon>
        <taxon>Chryseobacterium group</taxon>
        <taxon>Chryseobacterium</taxon>
    </lineage>
</organism>
<dbReference type="EMBL" id="FQVE01000003">
    <property type="protein sequence ID" value="SHF71846.1"/>
    <property type="molecule type" value="Genomic_DNA"/>
</dbReference>
<gene>
    <name evidence="1" type="ORF">SAMN02787073_2751</name>
</gene>